<evidence type="ECO:0000256" key="1">
    <source>
        <dbReference type="SAM" id="Phobius"/>
    </source>
</evidence>
<dbReference type="RefSeq" id="WP_161869410.1">
    <property type="nucleotide sequence ID" value="NZ_MAEI02000001.1"/>
</dbReference>
<feature type="transmembrane region" description="Helical" evidence="1">
    <location>
        <begin position="54"/>
        <end position="83"/>
    </location>
</feature>
<name>A0ABV0EXU1_9ENTE</name>
<keyword evidence="1" id="KW-1133">Transmembrane helix</keyword>
<feature type="transmembrane region" description="Helical" evidence="1">
    <location>
        <begin position="12"/>
        <end position="34"/>
    </location>
</feature>
<gene>
    <name evidence="2" type="ORF">BAU18_000163</name>
</gene>
<feature type="transmembrane region" description="Helical" evidence="1">
    <location>
        <begin position="104"/>
        <end position="124"/>
    </location>
</feature>
<reference evidence="3" key="1">
    <citation type="submission" date="2016-06" db="EMBL/GenBank/DDBJ databases">
        <title>Four novel species of enterococci isolated from chicken manure.</title>
        <authorList>
            <person name="Van Tyne D."/>
        </authorList>
    </citation>
    <scope>NUCLEOTIDE SEQUENCE [LARGE SCALE GENOMIC DNA]</scope>
    <source>
        <strain evidence="3">JM9A</strain>
    </source>
</reference>
<dbReference type="EMBL" id="MAEI02000001">
    <property type="protein sequence ID" value="MEO1780624.1"/>
    <property type="molecule type" value="Genomic_DNA"/>
</dbReference>
<reference evidence="2 3" key="2">
    <citation type="submission" date="2024-02" db="EMBL/GenBank/DDBJ databases">
        <title>The Genome Sequence of Enterococcus diestrammenae JM9A.</title>
        <authorList>
            <person name="Earl A."/>
            <person name="Manson A."/>
            <person name="Gilmore M."/>
            <person name="Sanders J."/>
            <person name="Shea T."/>
            <person name="Howe W."/>
            <person name="Livny J."/>
            <person name="Cuomo C."/>
            <person name="Neafsey D."/>
            <person name="Birren B."/>
        </authorList>
    </citation>
    <scope>NUCLEOTIDE SEQUENCE [LARGE SCALE GENOMIC DNA]</scope>
    <source>
        <strain evidence="2 3">JM9A</strain>
    </source>
</reference>
<proteinExistence type="predicted"/>
<evidence type="ECO:0000313" key="3">
    <source>
        <dbReference type="Proteomes" id="UP001429357"/>
    </source>
</evidence>
<keyword evidence="3" id="KW-1185">Reference proteome</keyword>
<comment type="caution">
    <text evidence="2">The sequence shown here is derived from an EMBL/GenBank/DDBJ whole genome shotgun (WGS) entry which is preliminary data.</text>
</comment>
<dbReference type="Pfam" id="PF12725">
    <property type="entry name" value="DUF3810"/>
    <property type="match status" value="1"/>
</dbReference>
<evidence type="ECO:0008006" key="4">
    <source>
        <dbReference type="Google" id="ProtNLM"/>
    </source>
</evidence>
<keyword evidence="1" id="KW-0472">Membrane</keyword>
<sequence length="373" mass="42373">MVKKKANNRKKNWSYWLVGTIFLLLSSGLIGWSRHVAGSGEWYATTVYPFFRRFVMLFTGWLPFSIAELCLYLILILLVVSLVRAVYGRWKQHQSGLFLRWASRWFLTGSILLLLYTLGCGLNYQRSSFVKLARMPQKNYTVTELAATCHWLTDQVNQATDKVSRAADGQMVLTDDYRTKASEVMAAAGEEYPSLAGDYPPVKSLLWPGLLSYQQLTGIYSPFTVEANVNQAMTAFNLPFTACHELAHFQGFMSEDEANFIAYLACRESKDAEFVYSGTLNAWQYAMNRLRQQDAAAYQLERGRLADSVEVDLQADTLFWQQYDGRVAQWQDQVNDNYLKAHGQTAGVATYGGLTDFVVNEYLQKIAKVVTID</sequence>
<keyword evidence="1" id="KW-0812">Transmembrane</keyword>
<organism evidence="2 3">
    <name type="scientific">Enterococcus diestrammenae</name>
    <dbReference type="NCBI Taxonomy" id="1155073"/>
    <lineage>
        <taxon>Bacteria</taxon>
        <taxon>Bacillati</taxon>
        <taxon>Bacillota</taxon>
        <taxon>Bacilli</taxon>
        <taxon>Lactobacillales</taxon>
        <taxon>Enterococcaceae</taxon>
        <taxon>Enterococcus</taxon>
    </lineage>
</organism>
<protein>
    <recommendedName>
        <fullName evidence="4">DUF3810 domain-containing protein</fullName>
    </recommendedName>
</protein>
<dbReference type="Proteomes" id="UP001429357">
    <property type="component" value="Unassembled WGS sequence"/>
</dbReference>
<dbReference type="InterPro" id="IPR024294">
    <property type="entry name" value="DUF3810"/>
</dbReference>
<accession>A0ABV0EXU1</accession>
<evidence type="ECO:0000313" key="2">
    <source>
        <dbReference type="EMBL" id="MEO1780624.1"/>
    </source>
</evidence>